<dbReference type="OrthoDB" id="2543325at2"/>
<comment type="caution">
    <text evidence="1">The sequence shown here is derived from an EMBL/GenBank/DDBJ whole genome shotgun (WGS) entry which is preliminary data.</text>
</comment>
<evidence type="ECO:0000313" key="2">
    <source>
        <dbReference type="Proteomes" id="UP000309676"/>
    </source>
</evidence>
<evidence type="ECO:0000313" key="1">
    <source>
        <dbReference type="EMBL" id="TLS52505.1"/>
    </source>
</evidence>
<sequence>MTGTKIDYHYTWRKEWISPYESLWGILEKFKFANSATVKDIFNVFGTDYVKNLKTHIISKKHRECIHLSGLDGDLVESVFLQPIIKINERYIEQMVGSLPRSHSMRSYIRDELYFCPECIKTGHHSLFHQFKLLHECPYHQIPLHKGCVSCKKSLPFELSDNFTKEPFRCLCGQSFLEEKIEKSYLPAWNQVSLNDLRSIEMITWLNFDGWQLSRLKSLHFPLNLDLEECSGFMDYVLSVLNPEHQTKSKEIHTIVKSAPYIRKLKGEEENGKGKSNYILKRFQLYDVVYESSVQTVQSIASYVKKSILGTHRSCLERLFKANLSNDPICPYALAYAHWMKFVMGYENLWIIKRATHYRKYPSRIEFGSKQDDYYLTNLFYDLRIGFLEESFAAVKWIFNRLIGLLIWNHFMNWLSVSQESSEKRLEYRRIPFKQENVPFYILVIPDNKNEPLEYHWWGQKSSTPNLVCPFSSRKSNSW</sequence>
<dbReference type="AlphaFoldDB" id="A0A5R9GL63"/>
<protein>
    <recommendedName>
        <fullName evidence="3">TniQ family protein</fullName>
    </recommendedName>
</protein>
<name>A0A5R9GL63_9BACL</name>
<dbReference type="RefSeq" id="WP_138194161.1">
    <property type="nucleotide sequence ID" value="NZ_VCIW01000005.1"/>
</dbReference>
<evidence type="ECO:0008006" key="3">
    <source>
        <dbReference type="Google" id="ProtNLM"/>
    </source>
</evidence>
<gene>
    <name evidence="1" type="ORF">FE782_11140</name>
</gene>
<organism evidence="1 2">
    <name type="scientific">Paenibacillus antri</name>
    <dbReference type="NCBI Taxonomy" id="2582848"/>
    <lineage>
        <taxon>Bacteria</taxon>
        <taxon>Bacillati</taxon>
        <taxon>Bacillota</taxon>
        <taxon>Bacilli</taxon>
        <taxon>Bacillales</taxon>
        <taxon>Paenibacillaceae</taxon>
        <taxon>Paenibacillus</taxon>
    </lineage>
</organism>
<reference evidence="1 2" key="1">
    <citation type="submission" date="2019-05" db="EMBL/GenBank/DDBJ databases">
        <authorList>
            <person name="Narsing Rao M.P."/>
            <person name="Li W.J."/>
        </authorList>
    </citation>
    <scope>NUCLEOTIDE SEQUENCE [LARGE SCALE GENOMIC DNA]</scope>
    <source>
        <strain evidence="1 2">SYSU_K30003</strain>
    </source>
</reference>
<accession>A0A5R9GL63</accession>
<dbReference type="Proteomes" id="UP000309676">
    <property type="component" value="Unassembled WGS sequence"/>
</dbReference>
<dbReference type="EMBL" id="VCIW01000005">
    <property type="protein sequence ID" value="TLS52505.1"/>
    <property type="molecule type" value="Genomic_DNA"/>
</dbReference>
<keyword evidence="2" id="KW-1185">Reference proteome</keyword>
<proteinExistence type="predicted"/>